<proteinExistence type="predicted"/>
<comment type="caution">
    <text evidence="3">The sequence shown here is derived from an EMBL/GenBank/DDBJ whole genome shotgun (WGS) entry which is preliminary data.</text>
</comment>
<evidence type="ECO:0000259" key="2">
    <source>
        <dbReference type="Pfam" id="PF11181"/>
    </source>
</evidence>
<keyword evidence="1" id="KW-1133">Transmembrane helix</keyword>
<evidence type="ECO:0000256" key="1">
    <source>
        <dbReference type="SAM" id="Phobius"/>
    </source>
</evidence>
<dbReference type="EMBL" id="JAVDYF010000001">
    <property type="protein sequence ID" value="MDR7355256.1"/>
    <property type="molecule type" value="Genomic_DNA"/>
</dbReference>
<feature type="transmembrane region" description="Helical" evidence="1">
    <location>
        <begin position="69"/>
        <end position="90"/>
    </location>
</feature>
<feature type="domain" description="General stress protein 17M-like" evidence="2">
    <location>
        <begin position="21"/>
        <end position="87"/>
    </location>
</feature>
<gene>
    <name evidence="3" type="ORF">J2S37_001794</name>
</gene>
<dbReference type="RefSeq" id="WP_277104793.1">
    <property type="nucleotide sequence ID" value="NZ_BAAAJS010000074.1"/>
</dbReference>
<protein>
    <recommendedName>
        <fullName evidence="2">General stress protein 17M-like domain-containing protein</fullName>
    </recommendedName>
</protein>
<organism evidence="3 4">
    <name type="scientific">Corynebacterium felinum</name>
    <dbReference type="NCBI Taxonomy" id="131318"/>
    <lineage>
        <taxon>Bacteria</taxon>
        <taxon>Bacillati</taxon>
        <taxon>Actinomycetota</taxon>
        <taxon>Actinomycetes</taxon>
        <taxon>Mycobacteriales</taxon>
        <taxon>Corynebacteriaceae</taxon>
        <taxon>Corynebacterium</taxon>
    </lineage>
</organism>
<keyword evidence="1" id="KW-0472">Membrane</keyword>
<keyword evidence="4" id="KW-1185">Reference proteome</keyword>
<evidence type="ECO:0000313" key="4">
    <source>
        <dbReference type="Proteomes" id="UP001183619"/>
    </source>
</evidence>
<dbReference type="InterPro" id="IPR025889">
    <property type="entry name" value="GSP17M-like_dom"/>
</dbReference>
<dbReference type="Pfam" id="PF11181">
    <property type="entry name" value="YflT"/>
    <property type="match status" value="1"/>
</dbReference>
<reference evidence="3 4" key="1">
    <citation type="submission" date="2023-07" db="EMBL/GenBank/DDBJ databases">
        <title>Sequencing the genomes of 1000 actinobacteria strains.</title>
        <authorList>
            <person name="Klenk H.-P."/>
        </authorList>
    </citation>
    <scope>NUCLEOTIDE SEQUENCE [LARGE SCALE GENOMIC DNA]</scope>
    <source>
        <strain evidence="3 4">DSM 44508</strain>
    </source>
</reference>
<sequence length="166" mass="17593">MSSMFPAKSASARQRPEGWPVGSFQSYEQAQAAVDMLSDNKFDVKEVTIVGVDLMEVEKVLGRLTWGRVLIGGAASGAWLGLFFGTMMGIVTGQWASSLLLGMSLGVVFYTGLSAAQYAAQQGKRDFASTTEIVATRYDVLCTPSVAPKARDLIGAFVAQGGRAKG</sequence>
<feature type="transmembrane region" description="Helical" evidence="1">
    <location>
        <begin position="96"/>
        <end position="116"/>
    </location>
</feature>
<keyword evidence="1" id="KW-0812">Transmembrane</keyword>
<accession>A0ABU2BAE2</accession>
<evidence type="ECO:0000313" key="3">
    <source>
        <dbReference type="EMBL" id="MDR7355256.1"/>
    </source>
</evidence>
<name>A0ABU2BAE2_9CORY</name>
<dbReference type="Proteomes" id="UP001183619">
    <property type="component" value="Unassembled WGS sequence"/>
</dbReference>